<sequence length="107" mass="11649">MESHYITQSHVLLQKEPVGLRLLLSFRVWFLLHQLVSAQWKSTLDLSVTAGAELLGRANSPGSAVPRPGAVETHCWLSAASIFGFILVLNVSAIKPGGEKGRLYTAH</sequence>
<gene>
    <name evidence="1" type="ORF">WMY93_024379</name>
</gene>
<dbReference type="Proteomes" id="UP001460270">
    <property type="component" value="Unassembled WGS sequence"/>
</dbReference>
<evidence type="ECO:0000313" key="2">
    <source>
        <dbReference type="Proteomes" id="UP001460270"/>
    </source>
</evidence>
<evidence type="ECO:0000313" key="1">
    <source>
        <dbReference type="EMBL" id="KAK7888819.1"/>
    </source>
</evidence>
<protein>
    <submittedName>
        <fullName evidence="1">Uncharacterized protein</fullName>
    </submittedName>
</protein>
<dbReference type="AlphaFoldDB" id="A0AAW0N3U8"/>
<name>A0AAW0N3U8_9GOBI</name>
<comment type="caution">
    <text evidence="1">The sequence shown here is derived from an EMBL/GenBank/DDBJ whole genome shotgun (WGS) entry which is preliminary data.</text>
</comment>
<dbReference type="EMBL" id="JBBPFD010000018">
    <property type="protein sequence ID" value="KAK7888819.1"/>
    <property type="molecule type" value="Genomic_DNA"/>
</dbReference>
<organism evidence="1 2">
    <name type="scientific">Mugilogobius chulae</name>
    <name type="common">yellowstripe goby</name>
    <dbReference type="NCBI Taxonomy" id="88201"/>
    <lineage>
        <taxon>Eukaryota</taxon>
        <taxon>Metazoa</taxon>
        <taxon>Chordata</taxon>
        <taxon>Craniata</taxon>
        <taxon>Vertebrata</taxon>
        <taxon>Euteleostomi</taxon>
        <taxon>Actinopterygii</taxon>
        <taxon>Neopterygii</taxon>
        <taxon>Teleostei</taxon>
        <taxon>Neoteleostei</taxon>
        <taxon>Acanthomorphata</taxon>
        <taxon>Gobiaria</taxon>
        <taxon>Gobiiformes</taxon>
        <taxon>Gobioidei</taxon>
        <taxon>Gobiidae</taxon>
        <taxon>Gobionellinae</taxon>
        <taxon>Mugilogobius</taxon>
    </lineage>
</organism>
<reference evidence="2" key="1">
    <citation type="submission" date="2024-04" db="EMBL/GenBank/DDBJ databases">
        <title>Salinicola lusitanus LLJ914,a marine bacterium isolated from the Okinawa Trough.</title>
        <authorList>
            <person name="Li J."/>
        </authorList>
    </citation>
    <scope>NUCLEOTIDE SEQUENCE [LARGE SCALE GENOMIC DNA]</scope>
</reference>
<proteinExistence type="predicted"/>
<accession>A0AAW0N3U8</accession>
<keyword evidence="2" id="KW-1185">Reference proteome</keyword>